<gene>
    <name evidence="2" type="ORF">PCOR1329_LOCUS65350</name>
</gene>
<comment type="caution">
    <text evidence="2">The sequence shown here is derived from an EMBL/GenBank/DDBJ whole genome shotgun (WGS) entry which is preliminary data.</text>
</comment>
<proteinExistence type="predicted"/>
<keyword evidence="3" id="KW-1185">Reference proteome</keyword>
<accession>A0ABN9WD65</accession>
<feature type="non-terminal residue" evidence="2">
    <location>
        <position position="1"/>
    </location>
</feature>
<feature type="compositionally biased region" description="Acidic residues" evidence="1">
    <location>
        <begin position="60"/>
        <end position="76"/>
    </location>
</feature>
<protein>
    <submittedName>
        <fullName evidence="2">Uncharacterized protein</fullName>
    </submittedName>
</protein>
<evidence type="ECO:0000256" key="1">
    <source>
        <dbReference type="SAM" id="MobiDB-lite"/>
    </source>
</evidence>
<evidence type="ECO:0000313" key="2">
    <source>
        <dbReference type="EMBL" id="CAK0883049.1"/>
    </source>
</evidence>
<organism evidence="2 3">
    <name type="scientific">Prorocentrum cordatum</name>
    <dbReference type="NCBI Taxonomy" id="2364126"/>
    <lineage>
        <taxon>Eukaryota</taxon>
        <taxon>Sar</taxon>
        <taxon>Alveolata</taxon>
        <taxon>Dinophyceae</taxon>
        <taxon>Prorocentrales</taxon>
        <taxon>Prorocentraceae</taxon>
        <taxon>Prorocentrum</taxon>
    </lineage>
</organism>
<evidence type="ECO:0000313" key="3">
    <source>
        <dbReference type="Proteomes" id="UP001189429"/>
    </source>
</evidence>
<dbReference type="Proteomes" id="UP001189429">
    <property type="component" value="Unassembled WGS sequence"/>
</dbReference>
<name>A0ABN9WD65_9DINO</name>
<feature type="region of interest" description="Disordered" evidence="1">
    <location>
        <begin position="14"/>
        <end position="136"/>
    </location>
</feature>
<reference evidence="2" key="1">
    <citation type="submission" date="2023-10" db="EMBL/GenBank/DDBJ databases">
        <authorList>
            <person name="Chen Y."/>
            <person name="Shah S."/>
            <person name="Dougan E. K."/>
            <person name="Thang M."/>
            <person name="Chan C."/>
        </authorList>
    </citation>
    <scope>NUCLEOTIDE SEQUENCE [LARGE SCALE GENOMIC DNA]</scope>
</reference>
<dbReference type="EMBL" id="CAUYUJ010018367">
    <property type="protein sequence ID" value="CAK0883049.1"/>
    <property type="molecule type" value="Genomic_DNA"/>
</dbReference>
<feature type="compositionally biased region" description="Acidic residues" evidence="1">
    <location>
        <begin position="106"/>
        <end position="116"/>
    </location>
</feature>
<sequence length="136" mass="14475">GVIKLARLATTCCGTRRVPRGPTGERRSPCHGRRHLARGGGARLSQPPPAIIGRPGPRPEEEDDDDSDSREDDEDNERGAGDGAGPRGGPPPEARFPLGSRGGAAQEEDEDDDDDGENQRARLSALDARRNNGYNA</sequence>
<feature type="non-terminal residue" evidence="2">
    <location>
        <position position="136"/>
    </location>
</feature>